<dbReference type="Pfam" id="PF21893">
    <property type="entry name" value="DUF6918"/>
    <property type="match status" value="1"/>
</dbReference>
<keyword evidence="2" id="KW-1185">Reference proteome</keyword>
<sequence>MVAALSESLLDDAKRPAFLADAVEVLDAEVSDKGGASGLAVKGGYAAVKKIGPSIVPDALESLAPRLVAQLEPYWQEYTASGSTGSFADLLVAKSDEVAEALLAVTDERAQSSTRPALQKVYSSLRSSAKKNVVEALPRVGALVQRHATV</sequence>
<dbReference type="EMBL" id="JBHSAX010000014">
    <property type="protein sequence ID" value="MFC3963180.1"/>
    <property type="molecule type" value="Genomic_DNA"/>
</dbReference>
<accession>A0ABV8DSV3</accession>
<reference evidence="2" key="1">
    <citation type="journal article" date="2019" name="Int. J. Syst. Evol. Microbiol.">
        <title>The Global Catalogue of Microorganisms (GCM) 10K type strain sequencing project: providing services to taxonomists for standard genome sequencing and annotation.</title>
        <authorList>
            <consortium name="The Broad Institute Genomics Platform"/>
            <consortium name="The Broad Institute Genome Sequencing Center for Infectious Disease"/>
            <person name="Wu L."/>
            <person name="Ma J."/>
        </authorList>
    </citation>
    <scope>NUCLEOTIDE SEQUENCE [LARGE SCALE GENOMIC DNA]</scope>
    <source>
        <strain evidence="2">CGMCC 4.7330</strain>
    </source>
</reference>
<organism evidence="1 2">
    <name type="scientific">Nocardia jiangsuensis</name>
    <dbReference type="NCBI Taxonomy" id="1691563"/>
    <lineage>
        <taxon>Bacteria</taxon>
        <taxon>Bacillati</taxon>
        <taxon>Actinomycetota</taxon>
        <taxon>Actinomycetes</taxon>
        <taxon>Mycobacteriales</taxon>
        <taxon>Nocardiaceae</taxon>
        <taxon>Nocardia</taxon>
    </lineage>
</organism>
<protein>
    <submittedName>
        <fullName evidence="1">DUF6918 family protein</fullName>
    </submittedName>
</protein>
<evidence type="ECO:0000313" key="1">
    <source>
        <dbReference type="EMBL" id="MFC3963180.1"/>
    </source>
</evidence>
<dbReference type="Proteomes" id="UP001595696">
    <property type="component" value="Unassembled WGS sequence"/>
</dbReference>
<proteinExistence type="predicted"/>
<dbReference type="RefSeq" id="WP_378612937.1">
    <property type="nucleotide sequence ID" value="NZ_JBHSAX010000014.1"/>
</dbReference>
<evidence type="ECO:0000313" key="2">
    <source>
        <dbReference type="Proteomes" id="UP001595696"/>
    </source>
</evidence>
<gene>
    <name evidence="1" type="ORF">ACFO0B_14405</name>
</gene>
<comment type="caution">
    <text evidence="1">The sequence shown here is derived from an EMBL/GenBank/DDBJ whole genome shotgun (WGS) entry which is preliminary data.</text>
</comment>
<name>A0ABV8DSV3_9NOCA</name>
<dbReference type="InterPro" id="IPR054211">
    <property type="entry name" value="DUF6918"/>
</dbReference>